<keyword evidence="3" id="KW-1185">Reference proteome</keyword>
<keyword evidence="1" id="KW-1133">Transmembrane helix</keyword>
<feature type="transmembrane region" description="Helical" evidence="1">
    <location>
        <begin position="128"/>
        <end position="153"/>
    </location>
</feature>
<accession>A0A518HVL8</accession>
<organism evidence="2 3">
    <name type="scientific">Stieleria neptunia</name>
    <dbReference type="NCBI Taxonomy" id="2527979"/>
    <lineage>
        <taxon>Bacteria</taxon>
        <taxon>Pseudomonadati</taxon>
        <taxon>Planctomycetota</taxon>
        <taxon>Planctomycetia</taxon>
        <taxon>Pirellulales</taxon>
        <taxon>Pirellulaceae</taxon>
        <taxon>Stieleria</taxon>
    </lineage>
</organism>
<dbReference type="AlphaFoldDB" id="A0A518HVL8"/>
<feature type="transmembrane region" description="Helical" evidence="1">
    <location>
        <begin position="159"/>
        <end position="181"/>
    </location>
</feature>
<name>A0A518HVL8_9BACT</name>
<evidence type="ECO:0000256" key="1">
    <source>
        <dbReference type="SAM" id="Phobius"/>
    </source>
</evidence>
<proteinExistence type="predicted"/>
<feature type="transmembrane region" description="Helical" evidence="1">
    <location>
        <begin position="98"/>
        <end position="121"/>
    </location>
</feature>
<sequence length="260" mass="28680">MTQQRASPLNPKRWTALTWLAVLLWGWSAFSGNDAPSESYSVDPVTGALSESTRYQSLSELPLPVGWPLYYVKPSDLTAAAVPMPVGGPMPPPPPSTVYPLAIVANGLLVAVAMASLVYFLQQTMYRFSLLSLLGVTVTLPLYFGLGRFVAIIAGYDAWQWYSIAVYFSPVPAALAVRFSLVPRLDGGRFRSMWKHGQRSFEDYVNADDAIAAASSLEMRGDWNASIALYQHAAERWPEHGKYAQRCIDHITNKQSMAQS</sequence>
<protein>
    <submittedName>
        <fullName evidence="2">Uncharacterized protein</fullName>
    </submittedName>
</protein>
<gene>
    <name evidence="2" type="ORF">Enr13x_47730</name>
</gene>
<evidence type="ECO:0000313" key="2">
    <source>
        <dbReference type="EMBL" id="QDV44902.1"/>
    </source>
</evidence>
<evidence type="ECO:0000313" key="3">
    <source>
        <dbReference type="Proteomes" id="UP000319004"/>
    </source>
</evidence>
<dbReference type="Proteomes" id="UP000319004">
    <property type="component" value="Chromosome"/>
</dbReference>
<dbReference type="KEGG" id="snep:Enr13x_47730"/>
<keyword evidence="1" id="KW-0472">Membrane</keyword>
<dbReference type="EMBL" id="CP037423">
    <property type="protein sequence ID" value="QDV44902.1"/>
    <property type="molecule type" value="Genomic_DNA"/>
</dbReference>
<keyword evidence="1" id="KW-0812">Transmembrane</keyword>
<reference evidence="2 3" key="1">
    <citation type="submission" date="2019-03" db="EMBL/GenBank/DDBJ databases">
        <title>Deep-cultivation of Planctomycetes and their phenomic and genomic characterization uncovers novel biology.</title>
        <authorList>
            <person name="Wiegand S."/>
            <person name="Jogler M."/>
            <person name="Boedeker C."/>
            <person name="Pinto D."/>
            <person name="Vollmers J."/>
            <person name="Rivas-Marin E."/>
            <person name="Kohn T."/>
            <person name="Peeters S.H."/>
            <person name="Heuer A."/>
            <person name="Rast P."/>
            <person name="Oberbeckmann S."/>
            <person name="Bunk B."/>
            <person name="Jeske O."/>
            <person name="Meyerdierks A."/>
            <person name="Storesund J.E."/>
            <person name="Kallscheuer N."/>
            <person name="Luecker S."/>
            <person name="Lage O.M."/>
            <person name="Pohl T."/>
            <person name="Merkel B.J."/>
            <person name="Hornburger P."/>
            <person name="Mueller R.-W."/>
            <person name="Bruemmer F."/>
            <person name="Labrenz M."/>
            <person name="Spormann A.M."/>
            <person name="Op den Camp H."/>
            <person name="Overmann J."/>
            <person name="Amann R."/>
            <person name="Jetten M.S.M."/>
            <person name="Mascher T."/>
            <person name="Medema M.H."/>
            <person name="Devos D.P."/>
            <person name="Kaster A.-K."/>
            <person name="Ovreas L."/>
            <person name="Rohde M."/>
            <person name="Galperin M.Y."/>
            <person name="Jogler C."/>
        </authorList>
    </citation>
    <scope>NUCLEOTIDE SEQUENCE [LARGE SCALE GENOMIC DNA]</scope>
    <source>
        <strain evidence="2 3">Enr13</strain>
    </source>
</reference>